<dbReference type="Proteomes" id="UP000575241">
    <property type="component" value="Unassembled WGS sequence"/>
</dbReference>
<keyword evidence="1" id="KW-0238">DNA-binding</keyword>
<accession>A0A7W7JYC2</accession>
<comment type="caution">
    <text evidence="1">The sequence shown here is derived from an EMBL/GenBank/DDBJ whole genome shotgun (WGS) entry which is preliminary data.</text>
</comment>
<name>A0A7W7JYC2_9SPHN</name>
<evidence type="ECO:0000313" key="1">
    <source>
        <dbReference type="EMBL" id="MBB4837608.1"/>
    </source>
</evidence>
<organism evidence="1 2">
    <name type="scientific">Sphingomonas kyeonggiensis</name>
    <dbReference type="NCBI Taxonomy" id="1268553"/>
    <lineage>
        <taxon>Bacteria</taxon>
        <taxon>Pseudomonadati</taxon>
        <taxon>Pseudomonadota</taxon>
        <taxon>Alphaproteobacteria</taxon>
        <taxon>Sphingomonadales</taxon>
        <taxon>Sphingomonadaceae</taxon>
        <taxon>Sphingomonas</taxon>
    </lineage>
</organism>
<gene>
    <name evidence="1" type="ORF">HNP52_000659</name>
</gene>
<dbReference type="AlphaFoldDB" id="A0A7W7JYC2"/>
<dbReference type="GO" id="GO:0003677">
    <property type="term" value="F:DNA binding"/>
    <property type="evidence" value="ECO:0007669"/>
    <property type="project" value="UniProtKB-KW"/>
</dbReference>
<protein>
    <submittedName>
        <fullName evidence="1">DNA-binding IclR family transcriptional regulator</fullName>
    </submittedName>
</protein>
<reference evidence="1 2" key="1">
    <citation type="submission" date="2020-08" db="EMBL/GenBank/DDBJ databases">
        <title>Functional genomics of gut bacteria from endangered species of beetles.</title>
        <authorList>
            <person name="Carlos-Shanley C."/>
        </authorList>
    </citation>
    <scope>NUCLEOTIDE SEQUENCE [LARGE SCALE GENOMIC DNA]</scope>
    <source>
        <strain evidence="1 2">S00224</strain>
    </source>
</reference>
<dbReference type="RefSeq" id="WP_184162424.1">
    <property type="nucleotide sequence ID" value="NZ_JACHLN010000001.1"/>
</dbReference>
<keyword evidence="2" id="KW-1185">Reference proteome</keyword>
<sequence>MLATDPSAPPSRKLSTRLVARQVSELLLARSRRGLALVPQERLAGFVFEVVLGGSIAHHPYRDSATGRWIGVEDAQALGRPVNATAIAHSMRLPHTTVRRRAAELVEVGMLVRGDAGFSVAPGFFDSDVLARLAVEDKAELLHVLQRLAETGYAPAIATLGAGVAALPAGVVERLILAFSLRALETLTELYGDVTAGTIVAAITAINVRGVTRDPRLSQLYSSEDTPPPDELREPVSLRALSRAIDLPFETVRRRVAALVSEEVVAWKDGGVFVPAQVLRNDRHLANNRRITLHFDQMLATLAALATEPHG</sequence>
<proteinExistence type="predicted"/>
<dbReference type="EMBL" id="JACHLN010000001">
    <property type="protein sequence ID" value="MBB4837608.1"/>
    <property type="molecule type" value="Genomic_DNA"/>
</dbReference>
<evidence type="ECO:0000313" key="2">
    <source>
        <dbReference type="Proteomes" id="UP000575241"/>
    </source>
</evidence>